<dbReference type="EMBL" id="JAUEPU010000036">
    <property type="protein sequence ID" value="KAK0489806.1"/>
    <property type="molecule type" value="Genomic_DNA"/>
</dbReference>
<comment type="caution">
    <text evidence="1">The sequence shown here is derived from an EMBL/GenBank/DDBJ whole genome shotgun (WGS) entry which is preliminary data.</text>
</comment>
<protein>
    <submittedName>
        <fullName evidence="1">Uncharacterized protein</fullName>
    </submittedName>
</protein>
<reference evidence="1" key="1">
    <citation type="submission" date="2023-06" db="EMBL/GenBank/DDBJ databases">
        <authorList>
            <consortium name="Lawrence Berkeley National Laboratory"/>
            <person name="Ahrendt S."/>
            <person name="Sahu N."/>
            <person name="Indic B."/>
            <person name="Wong-Bajracharya J."/>
            <person name="Merenyi Z."/>
            <person name="Ke H.-M."/>
            <person name="Monk M."/>
            <person name="Kocsube S."/>
            <person name="Drula E."/>
            <person name="Lipzen A."/>
            <person name="Balint B."/>
            <person name="Henrissat B."/>
            <person name="Andreopoulos B."/>
            <person name="Martin F.M."/>
            <person name="Harder C.B."/>
            <person name="Rigling D."/>
            <person name="Ford K.L."/>
            <person name="Foster G.D."/>
            <person name="Pangilinan J."/>
            <person name="Papanicolaou A."/>
            <person name="Barry K."/>
            <person name="LaButti K."/>
            <person name="Viragh M."/>
            <person name="Koriabine M."/>
            <person name="Yan M."/>
            <person name="Riley R."/>
            <person name="Champramary S."/>
            <person name="Plett K.L."/>
            <person name="Tsai I.J."/>
            <person name="Slot J."/>
            <person name="Sipos G."/>
            <person name="Plett J."/>
            <person name="Nagy L.G."/>
            <person name="Grigoriev I.V."/>
        </authorList>
    </citation>
    <scope>NUCLEOTIDE SEQUENCE</scope>
    <source>
        <strain evidence="1">HWK02</strain>
    </source>
</reference>
<evidence type="ECO:0000313" key="1">
    <source>
        <dbReference type="EMBL" id="KAK0489806.1"/>
    </source>
</evidence>
<name>A0AA39THZ0_9AGAR</name>
<proteinExistence type="predicted"/>
<organism evidence="1 2">
    <name type="scientific">Armillaria luteobubalina</name>
    <dbReference type="NCBI Taxonomy" id="153913"/>
    <lineage>
        <taxon>Eukaryota</taxon>
        <taxon>Fungi</taxon>
        <taxon>Dikarya</taxon>
        <taxon>Basidiomycota</taxon>
        <taxon>Agaricomycotina</taxon>
        <taxon>Agaricomycetes</taxon>
        <taxon>Agaricomycetidae</taxon>
        <taxon>Agaricales</taxon>
        <taxon>Marasmiineae</taxon>
        <taxon>Physalacriaceae</taxon>
        <taxon>Armillaria</taxon>
    </lineage>
</organism>
<keyword evidence="2" id="KW-1185">Reference proteome</keyword>
<dbReference type="Proteomes" id="UP001175228">
    <property type="component" value="Unassembled WGS sequence"/>
</dbReference>
<accession>A0AA39THZ0</accession>
<gene>
    <name evidence="1" type="ORF">EDD18DRAFT_1188498</name>
</gene>
<evidence type="ECO:0000313" key="2">
    <source>
        <dbReference type="Proteomes" id="UP001175228"/>
    </source>
</evidence>
<sequence>MEDMNVEDRSLEQVRINALETLQKLNSAPSVGMRDVPRESLLEHRALARRAIPRTNWMNG</sequence>
<dbReference type="AlphaFoldDB" id="A0AA39THZ0"/>